<keyword evidence="2" id="KW-0040">ANK repeat</keyword>
<dbReference type="OrthoDB" id="341259at2759"/>
<dbReference type="EMBL" id="GL349450">
    <property type="protein sequence ID" value="KNC48185.1"/>
    <property type="molecule type" value="Genomic_DNA"/>
</dbReference>
<reference evidence="3 4" key="1">
    <citation type="submission" date="2010-05" db="EMBL/GenBank/DDBJ databases">
        <title>The Genome Sequence of Thecamonas trahens ATCC 50062.</title>
        <authorList>
            <consortium name="The Broad Institute Genome Sequencing Platform"/>
            <person name="Russ C."/>
            <person name="Cuomo C."/>
            <person name="Shea T."/>
            <person name="Young S.K."/>
            <person name="Zeng Q."/>
            <person name="Koehrsen M."/>
            <person name="Haas B."/>
            <person name="Borodovsky M."/>
            <person name="Guigo R."/>
            <person name="Alvarado L."/>
            <person name="Berlin A."/>
            <person name="Bochicchio J."/>
            <person name="Borenstein D."/>
            <person name="Chapman S."/>
            <person name="Chen Z."/>
            <person name="Freedman E."/>
            <person name="Gellesch M."/>
            <person name="Goldberg J."/>
            <person name="Griggs A."/>
            <person name="Gujja S."/>
            <person name="Heilman E."/>
            <person name="Heiman D."/>
            <person name="Hepburn T."/>
            <person name="Howarth C."/>
            <person name="Jen D."/>
            <person name="Larson L."/>
            <person name="Mehta T."/>
            <person name="Park D."/>
            <person name="Pearson M."/>
            <person name="Roberts A."/>
            <person name="Saif S."/>
            <person name="Shenoy N."/>
            <person name="Sisk P."/>
            <person name="Stolte C."/>
            <person name="Sykes S."/>
            <person name="Thomson T."/>
            <person name="Walk T."/>
            <person name="White J."/>
            <person name="Yandava C."/>
            <person name="Burger G."/>
            <person name="Gray M.W."/>
            <person name="Holland P.W.H."/>
            <person name="King N."/>
            <person name="Lang F.B.F."/>
            <person name="Roger A.J."/>
            <person name="Ruiz-Trillo I."/>
            <person name="Lander E."/>
            <person name="Nusbaum C."/>
        </authorList>
    </citation>
    <scope>NUCLEOTIDE SEQUENCE [LARGE SCALE GENOMIC DNA]</scope>
    <source>
        <strain evidence="3 4">ATCC 50062</strain>
    </source>
</reference>
<dbReference type="PANTHER" id="PTHR24198:SF165">
    <property type="entry name" value="ANKYRIN REPEAT-CONTAINING PROTEIN-RELATED"/>
    <property type="match status" value="1"/>
</dbReference>
<dbReference type="PANTHER" id="PTHR24198">
    <property type="entry name" value="ANKYRIN REPEAT AND PROTEIN KINASE DOMAIN-CONTAINING PROTEIN"/>
    <property type="match status" value="1"/>
</dbReference>
<dbReference type="AlphaFoldDB" id="A0A0L0D7L2"/>
<evidence type="ECO:0000313" key="3">
    <source>
        <dbReference type="EMBL" id="KNC48185.1"/>
    </source>
</evidence>
<dbReference type="Gene3D" id="1.25.40.20">
    <property type="entry name" value="Ankyrin repeat-containing domain"/>
    <property type="match status" value="1"/>
</dbReference>
<organism evidence="3 4">
    <name type="scientific">Thecamonas trahens ATCC 50062</name>
    <dbReference type="NCBI Taxonomy" id="461836"/>
    <lineage>
        <taxon>Eukaryota</taxon>
        <taxon>Apusozoa</taxon>
        <taxon>Apusomonadida</taxon>
        <taxon>Apusomonadidae</taxon>
        <taxon>Thecamonas</taxon>
    </lineage>
</organism>
<dbReference type="InterPro" id="IPR036770">
    <property type="entry name" value="Ankyrin_rpt-contain_sf"/>
</dbReference>
<evidence type="ECO:0000256" key="1">
    <source>
        <dbReference type="ARBA" id="ARBA00022737"/>
    </source>
</evidence>
<sequence length="347" mass="36603">MERLPVEIWHLIAYECGVLDAVDVVALASCSKTCHNKLLGDAFAKSLAYATAGLDTCLARGLWTGVLRLRGVDAGPGHELSGAADAGTDNAAWMTLLDRMAADAVSLNINPFVDDHGAAWLAMQEGRGTVLDRAFASDFDFHSLPAIAAAANLRDVVAYLTDSPAAMSNIPDLESDPEDEYAGYSGPGINIVLALVAARGWADLVKKLVAAGADPSFSHSMPLYYAAELGHVDAINALLESDSVDVNAREGRAIAVAAYVNERDVVQLLISRAGPNPMLADAACSTAKAGNVDILRDLLATGTIDLVADGPRILDDAIWGDAAESVTVLLEAGARPRRHYRPPCRCR</sequence>
<dbReference type="RefSeq" id="XP_013758754.1">
    <property type="nucleotide sequence ID" value="XM_013903300.1"/>
</dbReference>
<proteinExistence type="predicted"/>
<evidence type="ECO:0000256" key="2">
    <source>
        <dbReference type="ARBA" id="ARBA00023043"/>
    </source>
</evidence>
<dbReference type="InterPro" id="IPR002110">
    <property type="entry name" value="Ankyrin_rpt"/>
</dbReference>
<gene>
    <name evidence="3" type="ORF">AMSG_04414</name>
</gene>
<keyword evidence="1" id="KW-0677">Repeat</keyword>
<name>A0A0L0D7L2_THETB</name>
<evidence type="ECO:0000313" key="4">
    <source>
        <dbReference type="Proteomes" id="UP000054408"/>
    </source>
</evidence>
<dbReference type="Pfam" id="PF12796">
    <property type="entry name" value="Ank_2"/>
    <property type="match status" value="1"/>
</dbReference>
<accession>A0A0L0D7L2</accession>
<dbReference type="SUPFAM" id="SSF48403">
    <property type="entry name" value="Ankyrin repeat"/>
    <property type="match status" value="1"/>
</dbReference>
<dbReference type="GeneID" id="25563957"/>
<dbReference type="Proteomes" id="UP000054408">
    <property type="component" value="Unassembled WGS sequence"/>
</dbReference>
<keyword evidence="4" id="KW-1185">Reference proteome</keyword>
<protein>
    <submittedName>
        <fullName evidence="3">Uncharacterized protein</fullName>
    </submittedName>
</protein>